<accession>A0A0V0R8B7</accession>
<evidence type="ECO:0000313" key="2">
    <source>
        <dbReference type="Proteomes" id="UP000054937"/>
    </source>
</evidence>
<sequence length="153" mass="18212">MGQEKPLEGVDYSKFDPKFTNEYEIVGHEFGVLHEKRAAFIAENRGKWVPEPVIPQNVEGLILRTGKTPATRNWYRRTTSFERNGFFNFHTPVFNTKWLPWSFTFFLLYGWVAHQIGGYNNERYEDNLEHRNTLYWKMQVVELPQAKIWLRPG</sequence>
<gene>
    <name evidence="1" type="ORF">PPERSA_03781</name>
</gene>
<protein>
    <submittedName>
        <fullName evidence="1">Uncharacterized protein</fullName>
    </submittedName>
</protein>
<name>A0A0V0R8B7_PSEPJ</name>
<reference evidence="1 2" key="1">
    <citation type="journal article" date="2015" name="Sci. Rep.">
        <title>Genome of the facultative scuticociliatosis pathogen Pseudocohnilembus persalinus provides insight into its virulence through horizontal gene transfer.</title>
        <authorList>
            <person name="Xiong J."/>
            <person name="Wang G."/>
            <person name="Cheng J."/>
            <person name="Tian M."/>
            <person name="Pan X."/>
            <person name="Warren A."/>
            <person name="Jiang C."/>
            <person name="Yuan D."/>
            <person name="Miao W."/>
        </authorList>
    </citation>
    <scope>NUCLEOTIDE SEQUENCE [LARGE SCALE GENOMIC DNA]</scope>
    <source>
        <strain evidence="1">36N120E</strain>
    </source>
</reference>
<dbReference type="Proteomes" id="UP000054937">
    <property type="component" value="Unassembled WGS sequence"/>
</dbReference>
<organism evidence="1 2">
    <name type="scientific">Pseudocohnilembus persalinus</name>
    <name type="common">Ciliate</name>
    <dbReference type="NCBI Taxonomy" id="266149"/>
    <lineage>
        <taxon>Eukaryota</taxon>
        <taxon>Sar</taxon>
        <taxon>Alveolata</taxon>
        <taxon>Ciliophora</taxon>
        <taxon>Intramacronucleata</taxon>
        <taxon>Oligohymenophorea</taxon>
        <taxon>Scuticociliatia</taxon>
        <taxon>Philasterida</taxon>
        <taxon>Pseudocohnilembidae</taxon>
        <taxon>Pseudocohnilembus</taxon>
    </lineage>
</organism>
<dbReference type="EMBL" id="LDAU01000023">
    <property type="protein sequence ID" value="KRX10723.1"/>
    <property type="molecule type" value="Genomic_DNA"/>
</dbReference>
<dbReference type="OMA" id="YNNERYE"/>
<dbReference type="AlphaFoldDB" id="A0A0V0R8B7"/>
<comment type="caution">
    <text evidence="1">The sequence shown here is derived from an EMBL/GenBank/DDBJ whole genome shotgun (WGS) entry which is preliminary data.</text>
</comment>
<dbReference type="OrthoDB" id="299125at2759"/>
<evidence type="ECO:0000313" key="1">
    <source>
        <dbReference type="EMBL" id="KRX10723.1"/>
    </source>
</evidence>
<proteinExistence type="predicted"/>
<keyword evidence="2" id="KW-1185">Reference proteome</keyword>
<dbReference type="InParanoid" id="A0A0V0R8B7"/>